<keyword evidence="3" id="KW-1185">Reference proteome</keyword>
<protein>
    <submittedName>
        <fullName evidence="2">Uncharacterized protein</fullName>
    </submittedName>
</protein>
<organism evidence="2 3">
    <name type="scientific">Stephania yunnanensis</name>
    <dbReference type="NCBI Taxonomy" id="152371"/>
    <lineage>
        <taxon>Eukaryota</taxon>
        <taxon>Viridiplantae</taxon>
        <taxon>Streptophyta</taxon>
        <taxon>Embryophyta</taxon>
        <taxon>Tracheophyta</taxon>
        <taxon>Spermatophyta</taxon>
        <taxon>Magnoliopsida</taxon>
        <taxon>Ranunculales</taxon>
        <taxon>Menispermaceae</taxon>
        <taxon>Menispermoideae</taxon>
        <taxon>Cissampelideae</taxon>
        <taxon>Stephania</taxon>
    </lineage>
</organism>
<dbReference type="EMBL" id="JBBNAF010000007">
    <property type="protein sequence ID" value="KAK9128482.1"/>
    <property type="molecule type" value="Genomic_DNA"/>
</dbReference>
<proteinExistence type="predicted"/>
<reference evidence="2 3" key="1">
    <citation type="submission" date="2024-01" db="EMBL/GenBank/DDBJ databases">
        <title>Genome assemblies of Stephania.</title>
        <authorList>
            <person name="Yang L."/>
        </authorList>
    </citation>
    <scope>NUCLEOTIDE SEQUENCE [LARGE SCALE GENOMIC DNA]</scope>
    <source>
        <strain evidence="2">YNDBR</strain>
        <tissue evidence="2">Leaf</tissue>
    </source>
</reference>
<feature type="region of interest" description="Disordered" evidence="1">
    <location>
        <begin position="22"/>
        <end position="69"/>
    </location>
</feature>
<dbReference type="Proteomes" id="UP001420932">
    <property type="component" value="Unassembled WGS sequence"/>
</dbReference>
<evidence type="ECO:0000313" key="2">
    <source>
        <dbReference type="EMBL" id="KAK9128482.1"/>
    </source>
</evidence>
<accession>A0AAP0P285</accession>
<dbReference type="AlphaFoldDB" id="A0AAP0P285"/>
<evidence type="ECO:0000313" key="3">
    <source>
        <dbReference type="Proteomes" id="UP001420932"/>
    </source>
</evidence>
<feature type="compositionally biased region" description="Low complexity" evidence="1">
    <location>
        <begin position="161"/>
        <end position="173"/>
    </location>
</feature>
<name>A0AAP0P285_9MAGN</name>
<feature type="region of interest" description="Disordered" evidence="1">
    <location>
        <begin position="90"/>
        <end position="188"/>
    </location>
</feature>
<feature type="compositionally biased region" description="Low complexity" evidence="1">
    <location>
        <begin position="93"/>
        <end position="114"/>
    </location>
</feature>
<sequence length="250" mass="27507">MNLRQMRTMKKMMSSRRHQTVIPLYMARRRGRGNPEDEDVEDINRRPEESSTTGRGSLSHHATPAHPDGHYSLHYTHGWSHVTRPYPTYAPEPSSSHYTSSSPPGHPYPYQHGTPSPPIHALPPLHGFIPSSSHHSTPSPPADVYPHDHGIRPSSSRHATPSPSGHPAHSPGVSDEHTSTSRSPSTTSSFIREVCAPVTFDMSVALGGKLTSPIGLQVSEIPLVKSATDHHQDDDFDHRFATDQEHPPLA</sequence>
<evidence type="ECO:0000256" key="1">
    <source>
        <dbReference type="SAM" id="MobiDB-lite"/>
    </source>
</evidence>
<comment type="caution">
    <text evidence="2">The sequence shown here is derived from an EMBL/GenBank/DDBJ whole genome shotgun (WGS) entry which is preliminary data.</text>
</comment>
<gene>
    <name evidence="2" type="ORF">Syun_017279</name>
</gene>
<feature type="region of interest" description="Disordered" evidence="1">
    <location>
        <begin position="227"/>
        <end position="250"/>
    </location>
</feature>